<evidence type="ECO:0000313" key="2">
    <source>
        <dbReference type="EMBL" id="MBB2925204.1"/>
    </source>
</evidence>
<gene>
    <name evidence="2" type="ORF">FHR80_004144</name>
</gene>
<dbReference type="Pfam" id="PF19872">
    <property type="entry name" value="DUF6345"/>
    <property type="match status" value="1"/>
</dbReference>
<evidence type="ECO:0000313" key="3">
    <source>
        <dbReference type="Proteomes" id="UP000518206"/>
    </source>
</evidence>
<dbReference type="AlphaFoldDB" id="A0A7W4UJU5"/>
<feature type="region of interest" description="Disordered" evidence="1">
    <location>
        <begin position="413"/>
        <end position="436"/>
    </location>
</feature>
<evidence type="ECO:0000256" key="1">
    <source>
        <dbReference type="SAM" id="MobiDB-lite"/>
    </source>
</evidence>
<dbReference type="InterPro" id="IPR045926">
    <property type="entry name" value="DUF6345"/>
</dbReference>
<dbReference type="Proteomes" id="UP000518206">
    <property type="component" value="Unassembled WGS sequence"/>
</dbReference>
<comment type="caution">
    <text evidence="2">The sequence shown here is derived from an EMBL/GenBank/DDBJ whole genome shotgun (WGS) entry which is preliminary data.</text>
</comment>
<accession>A0A7W4UJU5</accession>
<organism evidence="2 3">
    <name type="scientific">Cellulomonas cellasea</name>
    <dbReference type="NCBI Taxonomy" id="43670"/>
    <lineage>
        <taxon>Bacteria</taxon>
        <taxon>Bacillati</taxon>
        <taxon>Actinomycetota</taxon>
        <taxon>Actinomycetes</taxon>
        <taxon>Micrococcales</taxon>
        <taxon>Cellulomonadaceae</taxon>
        <taxon>Cellulomonas</taxon>
    </lineage>
</organism>
<sequence>MTDLLDARVASGTHPNPAGAGATKGTHQDGYFFTSIEDFPPGIGDLGLTHDDVQGFYEYTGQFTAPNGWYRDGSVGQWIYEETYDNWLDDYGFDSATVVYHSGHGGMDGNGVFHLPVGNDWGGDHWTSSNDMRLGNERARYVFWSTCESLRVKAGHTPIRTWGAANLGLRMIFGYETISYDNGDYGRFFFDEWKKGKSFSTAFLDASWRISHGQEPSVTACGATQAEASDRLFNERFFNGTQASTAWWWWRWYDMARGRARNLSVPTGARSAKLGTAAARDLTDAWTDRFGDNSLQLALSADGSREVTLAEPAQTSRQLTDDEAVAVARRAIEQYGLSDHVELVLDDIRYDRHAGGSRDELVEAQVRERTIGFVQLIDGVPVVTPDRGRVQVRVDNESNVTGISDSTRAVEDVRDGGAFPAPPESASRGYTASGPSSIDELLDDSLQRRLRRAAAGGRVPSAVRTVPEATEVGYAVRGDAALLVARREVELDFGSGLAKRYVLEEPIV</sequence>
<dbReference type="EMBL" id="JACHVX010000008">
    <property type="protein sequence ID" value="MBB2925204.1"/>
    <property type="molecule type" value="Genomic_DNA"/>
</dbReference>
<dbReference type="RefSeq" id="WP_183297951.1">
    <property type="nucleotide sequence ID" value="NZ_JACHVX010000008.1"/>
</dbReference>
<protein>
    <submittedName>
        <fullName evidence="2">Uncharacterized protein</fullName>
    </submittedName>
</protein>
<proteinExistence type="predicted"/>
<reference evidence="2 3" key="1">
    <citation type="submission" date="2020-08" db="EMBL/GenBank/DDBJ databases">
        <title>The Agave Microbiome: Exploring the role of microbial communities in plant adaptations to desert environments.</title>
        <authorList>
            <person name="Partida-Martinez L.P."/>
        </authorList>
    </citation>
    <scope>NUCLEOTIDE SEQUENCE [LARGE SCALE GENOMIC DNA]</scope>
    <source>
        <strain evidence="2 3">RAS26</strain>
    </source>
</reference>
<name>A0A7W4UJU5_9CELL</name>
<reference evidence="2 3" key="2">
    <citation type="submission" date="2020-08" db="EMBL/GenBank/DDBJ databases">
        <authorList>
            <person name="Partida-Martinez L."/>
            <person name="Huntemann M."/>
            <person name="Clum A."/>
            <person name="Wang J."/>
            <person name="Palaniappan K."/>
            <person name="Ritter S."/>
            <person name="Chen I.-M."/>
            <person name="Stamatis D."/>
            <person name="Reddy T."/>
            <person name="O'Malley R."/>
            <person name="Daum C."/>
            <person name="Shapiro N."/>
            <person name="Ivanova N."/>
            <person name="Kyrpides N."/>
            <person name="Woyke T."/>
        </authorList>
    </citation>
    <scope>NUCLEOTIDE SEQUENCE [LARGE SCALE GENOMIC DNA]</scope>
    <source>
        <strain evidence="2 3">RAS26</strain>
    </source>
</reference>